<name>A4XK81_CALS8</name>
<dbReference type="Pfam" id="PF00534">
    <property type="entry name" value="Glycos_transf_1"/>
    <property type="match status" value="1"/>
</dbReference>
<reference evidence="3 4" key="1">
    <citation type="journal article" date="2008" name="Appl. Environ. Microbiol.">
        <title>Hydrogenomics of the extremely thermophilic bacterium Caldicellulosiruptor saccharolyticus.</title>
        <authorList>
            <person name="van de Werken H.J."/>
            <person name="Verhaart M.R."/>
            <person name="VanFossen A.L."/>
            <person name="Willquist K."/>
            <person name="Lewis D.L."/>
            <person name="Nichols J.D."/>
            <person name="Goorissen H.P."/>
            <person name="Mongodin E.F."/>
            <person name="Nelson K.E."/>
            <person name="van Niel E.W."/>
            <person name="Stams A.J."/>
            <person name="Ward D.E."/>
            <person name="de Vos W.M."/>
            <person name="van der Oost J."/>
            <person name="Kelly R.M."/>
            <person name="Kengen S.W."/>
        </authorList>
    </citation>
    <scope>NUCLEOTIDE SEQUENCE [LARGE SCALE GENOMIC DNA]</scope>
    <source>
        <strain evidence="4">ATCC 43494 / DSM 8903 / Tp8T 6331</strain>
    </source>
</reference>
<dbReference type="Pfam" id="PF13439">
    <property type="entry name" value="Glyco_transf_4"/>
    <property type="match status" value="1"/>
</dbReference>
<gene>
    <name evidence="3" type="ordered locus">Csac_1729</name>
</gene>
<sequence>MSIKPVFVSTYPPRECGIATFTQDLVNAIEKYNDVRHCYVIALSKDKHLYDNRVLYDINQDKFSNYVKAANLINVADIDVVIIEHEYGIFGGEDGDYIVPFVKLIKKPIITTFHTVLKNPTAKQFEILKKLADASYKVITMAKTTKEILTDVYDIEEEKIEIVHHGVPYMDLEDKETLKRKYNLGGKRVISTFGLISPGKGLEYAIQAMDKVRKEFTDTVYLILGQTHPNIKRLKGEEYRDKLVNLVRELKLENNVIFVDKYLTKREIMEYLRLSDIYLTPYIGREQAVSGTLAYAIGSGKAIVSTPYTYAQEMLSDGRGMLVEFEDAHSIADAIITLLKDENLRKEIEKKTLEIGKEMYWHNVAKRMIDIFYDVVQLNKKVGVIA</sequence>
<dbReference type="Gene3D" id="3.40.50.2000">
    <property type="entry name" value="Glycogen Phosphorylase B"/>
    <property type="match status" value="2"/>
</dbReference>
<dbReference type="GO" id="GO:0016757">
    <property type="term" value="F:glycosyltransferase activity"/>
    <property type="evidence" value="ECO:0007669"/>
    <property type="project" value="InterPro"/>
</dbReference>
<organism evidence="3 4">
    <name type="scientific">Caldicellulosiruptor saccharolyticus (strain ATCC 43494 / DSM 8903 / Tp8T 6331)</name>
    <dbReference type="NCBI Taxonomy" id="351627"/>
    <lineage>
        <taxon>Bacteria</taxon>
        <taxon>Bacillati</taxon>
        <taxon>Bacillota</taxon>
        <taxon>Bacillota incertae sedis</taxon>
        <taxon>Caldicellulosiruptorales</taxon>
        <taxon>Caldicellulosiruptoraceae</taxon>
        <taxon>Caldicellulosiruptor</taxon>
    </lineage>
</organism>
<evidence type="ECO:0000259" key="1">
    <source>
        <dbReference type="Pfam" id="PF00534"/>
    </source>
</evidence>
<dbReference type="eggNOG" id="COG0438">
    <property type="taxonomic scope" value="Bacteria"/>
</dbReference>
<dbReference type="STRING" id="351627.Csac_1729"/>
<dbReference type="OrthoDB" id="9765330at2"/>
<dbReference type="InterPro" id="IPR028098">
    <property type="entry name" value="Glyco_trans_4-like_N"/>
</dbReference>
<dbReference type="Proteomes" id="UP000000256">
    <property type="component" value="Chromosome"/>
</dbReference>
<dbReference type="PANTHER" id="PTHR12526">
    <property type="entry name" value="GLYCOSYLTRANSFERASE"/>
    <property type="match status" value="1"/>
</dbReference>
<dbReference type="RefSeq" id="WP_011917250.1">
    <property type="nucleotide sequence ID" value="NC_009437.1"/>
</dbReference>
<evidence type="ECO:0000313" key="3">
    <source>
        <dbReference type="EMBL" id="ABP67316.1"/>
    </source>
</evidence>
<dbReference type="CAZy" id="GT4">
    <property type="family name" value="Glycosyltransferase Family 4"/>
</dbReference>
<dbReference type="EMBL" id="CP000679">
    <property type="protein sequence ID" value="ABP67316.1"/>
    <property type="molecule type" value="Genomic_DNA"/>
</dbReference>
<feature type="domain" description="Glycosyltransferase subfamily 4-like N-terminal" evidence="2">
    <location>
        <begin position="17"/>
        <end position="167"/>
    </location>
</feature>
<dbReference type="PANTHER" id="PTHR12526:SF572">
    <property type="entry name" value="BLL5144 PROTEIN"/>
    <property type="match status" value="1"/>
</dbReference>
<dbReference type="HOGENOM" id="CLU_009583_14_4_9"/>
<dbReference type="CDD" id="cd03822">
    <property type="entry name" value="GT4_mannosyltransferase-like"/>
    <property type="match status" value="1"/>
</dbReference>
<dbReference type="SUPFAM" id="SSF53756">
    <property type="entry name" value="UDP-Glycosyltransferase/glycogen phosphorylase"/>
    <property type="match status" value="1"/>
</dbReference>
<keyword evidence="3" id="KW-0808">Transferase</keyword>
<protein>
    <submittedName>
        <fullName evidence="3">Glycosyl transferase, group 1</fullName>
    </submittedName>
</protein>
<dbReference type="KEGG" id="csc:Csac_1729"/>
<accession>A4XK81</accession>
<dbReference type="InterPro" id="IPR001296">
    <property type="entry name" value="Glyco_trans_1"/>
</dbReference>
<feature type="domain" description="Glycosyl transferase family 1" evidence="1">
    <location>
        <begin position="174"/>
        <end position="351"/>
    </location>
</feature>
<evidence type="ECO:0000259" key="2">
    <source>
        <dbReference type="Pfam" id="PF13439"/>
    </source>
</evidence>
<evidence type="ECO:0000313" key="4">
    <source>
        <dbReference type="Proteomes" id="UP000000256"/>
    </source>
</evidence>
<dbReference type="AlphaFoldDB" id="A4XK81"/>
<proteinExistence type="predicted"/>
<keyword evidence="4" id="KW-1185">Reference proteome</keyword>